<organism evidence="1 2">
    <name type="scientific">Telmatocola sphagniphila</name>
    <dbReference type="NCBI Taxonomy" id="1123043"/>
    <lineage>
        <taxon>Bacteria</taxon>
        <taxon>Pseudomonadati</taxon>
        <taxon>Planctomycetota</taxon>
        <taxon>Planctomycetia</taxon>
        <taxon>Gemmatales</taxon>
        <taxon>Gemmataceae</taxon>
    </lineage>
</organism>
<gene>
    <name evidence="1" type="ORF">KIH39_15515</name>
</gene>
<dbReference type="RefSeq" id="WP_213494138.1">
    <property type="nucleotide sequence ID" value="NZ_CP074694.1"/>
</dbReference>
<evidence type="ECO:0000313" key="2">
    <source>
        <dbReference type="Proteomes" id="UP000676194"/>
    </source>
</evidence>
<dbReference type="EMBL" id="CP074694">
    <property type="protein sequence ID" value="QVL30261.1"/>
    <property type="molecule type" value="Genomic_DNA"/>
</dbReference>
<protein>
    <submittedName>
        <fullName evidence="1">Uncharacterized protein</fullName>
    </submittedName>
</protein>
<dbReference type="Gene3D" id="3.40.50.11350">
    <property type="match status" value="1"/>
</dbReference>
<dbReference type="KEGG" id="tsph:KIH39_15515"/>
<name>A0A8E6B368_9BACT</name>
<dbReference type="Proteomes" id="UP000676194">
    <property type="component" value="Chromosome"/>
</dbReference>
<dbReference type="Gene3D" id="3.40.50.11340">
    <property type="match status" value="1"/>
</dbReference>
<sequence>MSEPSLKELPSANGHVSNFPELSRELIPAYSEPVPASPSETRYLLVKAHVGFGDRLQCLSQAIEHAKKYNRTLSVDWSDSIWSDGTVDFDTFFHICGVQTVPPAEIYQRNFSTVEPIGWMNQYDRKASCDFIFKTEYELTLKDEDLPSQLVVYPSVGLRTYYVANLCMLRVKKPWRDSIVQELKRYSKFKTLVHLRGTDKHASEKIPEYMEKIKAKMADIPKTEPVLIVSDSLPLYQELRESFPNAVLRTPNLDRFRTDQGTHFQLQIPKSEFNLNTLIDFFLIAYSSNCIAEGESMFYTMARFLDCGPKKDILGYDGD</sequence>
<reference evidence="1" key="1">
    <citation type="submission" date="2021-05" db="EMBL/GenBank/DDBJ databases">
        <title>Complete genome sequence of the cellulolytic planctomycete Telmatocola sphagniphila SP2T and characterization of the first cellulase from planctomycetes.</title>
        <authorList>
            <person name="Rakitin A.L."/>
            <person name="Beletsky A.V."/>
            <person name="Naumoff D.G."/>
            <person name="Kulichevskaya I.S."/>
            <person name="Mardanov A.V."/>
            <person name="Ravin N.V."/>
            <person name="Dedysh S.N."/>
        </authorList>
    </citation>
    <scope>NUCLEOTIDE SEQUENCE</scope>
    <source>
        <strain evidence="1">SP2T</strain>
    </source>
</reference>
<evidence type="ECO:0000313" key="1">
    <source>
        <dbReference type="EMBL" id="QVL30261.1"/>
    </source>
</evidence>
<proteinExistence type="predicted"/>
<dbReference type="AlphaFoldDB" id="A0A8E6B368"/>
<keyword evidence="2" id="KW-1185">Reference proteome</keyword>
<accession>A0A8E6B368</accession>